<dbReference type="Proteomes" id="UP000308671">
    <property type="component" value="Unassembled WGS sequence"/>
</dbReference>
<feature type="compositionally biased region" description="Polar residues" evidence="1">
    <location>
        <begin position="8"/>
        <end position="20"/>
    </location>
</feature>
<organism evidence="2 3">
    <name type="scientific">Botrytis galanthina</name>
    <dbReference type="NCBI Taxonomy" id="278940"/>
    <lineage>
        <taxon>Eukaryota</taxon>
        <taxon>Fungi</taxon>
        <taxon>Dikarya</taxon>
        <taxon>Ascomycota</taxon>
        <taxon>Pezizomycotina</taxon>
        <taxon>Leotiomycetes</taxon>
        <taxon>Helotiales</taxon>
        <taxon>Sclerotiniaceae</taxon>
        <taxon>Botrytis</taxon>
    </lineage>
</organism>
<proteinExistence type="predicted"/>
<sequence>MPFLTNKPLVSSTLHQTRTRSNTDPKPAKTSHSTSASIDSGYASGWGTIHFCSKGPFTSRRTSIFNDEHLTCEGHPVIFEYGEDIKVYYIGEAKIANLREKMGKSREVFIGKSARKGKSGNRCKNTNSASRRDSHTSGKVFQKPKPIRRGRMVKDEKGHVRAVYEDEEPMDLGRRIARESIRDISTLLKVPLVPVKNGMDGDGEHGVRALWSWGFGNRWDDFGFDVFTP</sequence>
<name>A0A4S8QYN6_9HELO</name>
<feature type="region of interest" description="Disordered" evidence="1">
    <location>
        <begin position="1"/>
        <end position="36"/>
    </location>
</feature>
<reference evidence="2 3" key="1">
    <citation type="submission" date="2017-12" db="EMBL/GenBank/DDBJ databases">
        <title>Comparative genomics of Botrytis spp.</title>
        <authorList>
            <person name="Valero-Jimenez C.A."/>
            <person name="Tapia P."/>
            <person name="Veloso J."/>
            <person name="Silva-Moreno E."/>
            <person name="Staats M."/>
            <person name="Valdes J.H."/>
            <person name="Van Kan J.A.L."/>
        </authorList>
    </citation>
    <scope>NUCLEOTIDE SEQUENCE [LARGE SCALE GENOMIC DNA]</scope>
    <source>
        <strain evidence="2 3">MUCL435</strain>
    </source>
</reference>
<keyword evidence="3" id="KW-1185">Reference proteome</keyword>
<protein>
    <submittedName>
        <fullName evidence="2">Uncharacterized protein</fullName>
    </submittedName>
</protein>
<evidence type="ECO:0000313" key="3">
    <source>
        <dbReference type="Proteomes" id="UP000308671"/>
    </source>
</evidence>
<dbReference type="AlphaFoldDB" id="A0A4S8QYN6"/>
<dbReference type="EMBL" id="PQXL01000359">
    <property type="protein sequence ID" value="THV46799.1"/>
    <property type="molecule type" value="Genomic_DNA"/>
</dbReference>
<feature type="region of interest" description="Disordered" evidence="1">
    <location>
        <begin position="111"/>
        <end position="142"/>
    </location>
</feature>
<gene>
    <name evidence="2" type="ORF">BGAL_0359g00120</name>
</gene>
<evidence type="ECO:0000256" key="1">
    <source>
        <dbReference type="SAM" id="MobiDB-lite"/>
    </source>
</evidence>
<accession>A0A4S8QYN6</accession>
<evidence type="ECO:0000313" key="2">
    <source>
        <dbReference type="EMBL" id="THV46799.1"/>
    </source>
</evidence>
<comment type="caution">
    <text evidence="2">The sequence shown here is derived from an EMBL/GenBank/DDBJ whole genome shotgun (WGS) entry which is preliminary data.</text>
</comment>
<dbReference type="OrthoDB" id="3523524at2759"/>